<reference evidence="1 2" key="1">
    <citation type="submission" date="2018-01" db="EMBL/GenBank/DDBJ databases">
        <title>Genome sequence of a Cantenovulum-like bacteria.</title>
        <authorList>
            <person name="Tan W.R."/>
            <person name="Lau N.-S."/>
            <person name="Go F."/>
            <person name="Amirul A.-A.A."/>
        </authorList>
    </citation>
    <scope>NUCLEOTIDE SEQUENCE [LARGE SCALE GENOMIC DNA]</scope>
    <source>
        <strain evidence="1 2">CCB-QB4</strain>
    </source>
</reference>
<gene>
    <name evidence="1" type="ORF">C2869_08115</name>
</gene>
<keyword evidence="2" id="KW-1185">Reference proteome</keyword>
<protein>
    <submittedName>
        <fullName evidence="1">Uncharacterized protein</fullName>
    </submittedName>
</protein>
<accession>A0A2S0VQB0</accession>
<dbReference type="AlphaFoldDB" id="A0A2S0VQB0"/>
<dbReference type="EMBL" id="CP026604">
    <property type="protein sequence ID" value="AWB66394.1"/>
    <property type="molecule type" value="Genomic_DNA"/>
</dbReference>
<evidence type="ECO:0000313" key="1">
    <source>
        <dbReference type="EMBL" id="AWB66394.1"/>
    </source>
</evidence>
<sequence length="78" mass="8732">MKRWEFTILAALELSINVGCACGLSDLRCFVGRLSGEATPPDRNPNHKVRCLSNTGMMCRLRATYPNLLNILLIKVRV</sequence>
<organism evidence="1 2">
    <name type="scientific">Saccharobesus litoralis</name>
    <dbReference type="NCBI Taxonomy" id="2172099"/>
    <lineage>
        <taxon>Bacteria</taxon>
        <taxon>Pseudomonadati</taxon>
        <taxon>Pseudomonadota</taxon>
        <taxon>Gammaproteobacteria</taxon>
        <taxon>Alteromonadales</taxon>
        <taxon>Alteromonadaceae</taxon>
        <taxon>Saccharobesus</taxon>
    </lineage>
</organism>
<dbReference type="KEGG" id="cate:C2869_08115"/>
<evidence type="ECO:0000313" key="2">
    <source>
        <dbReference type="Proteomes" id="UP000244441"/>
    </source>
</evidence>
<proteinExistence type="predicted"/>
<name>A0A2S0VQB0_9ALTE</name>
<dbReference type="Proteomes" id="UP000244441">
    <property type="component" value="Chromosome"/>
</dbReference>